<name>A0ABD1ACP4_CARAN</name>
<accession>A0ABD1ACP4</accession>
<feature type="region of interest" description="Disordered" evidence="5">
    <location>
        <begin position="786"/>
        <end position="854"/>
    </location>
</feature>
<evidence type="ECO:0000256" key="2">
    <source>
        <dbReference type="ARBA" id="ARBA00022723"/>
    </source>
</evidence>
<dbReference type="Pfam" id="PF13976">
    <property type="entry name" value="gag_pre-integrs"/>
    <property type="match status" value="1"/>
</dbReference>
<keyword evidence="8" id="KW-1185">Reference proteome</keyword>
<evidence type="ECO:0000256" key="1">
    <source>
        <dbReference type="ARBA" id="ARBA00022670"/>
    </source>
</evidence>
<dbReference type="Proteomes" id="UP001558713">
    <property type="component" value="Unassembled WGS sequence"/>
</dbReference>
<dbReference type="GO" id="GO:0004190">
    <property type="term" value="F:aspartic-type endopeptidase activity"/>
    <property type="evidence" value="ECO:0007669"/>
    <property type="project" value="UniProtKB-KW"/>
</dbReference>
<dbReference type="Pfam" id="PF14223">
    <property type="entry name" value="Retrotran_gag_2"/>
    <property type="match status" value="1"/>
</dbReference>
<feature type="compositionally biased region" description="Acidic residues" evidence="5">
    <location>
        <begin position="788"/>
        <end position="821"/>
    </location>
</feature>
<protein>
    <submittedName>
        <fullName evidence="7">Retrovirus-related Pol polyprotein from transposon TNT 1-94</fullName>
    </submittedName>
</protein>
<dbReference type="GO" id="GO:0046872">
    <property type="term" value="F:metal ion binding"/>
    <property type="evidence" value="ECO:0007669"/>
    <property type="project" value="UniProtKB-KW"/>
</dbReference>
<dbReference type="InterPro" id="IPR054722">
    <property type="entry name" value="PolX-like_BBD"/>
</dbReference>
<reference evidence="7 8" key="1">
    <citation type="submission" date="2024-04" db="EMBL/GenBank/DDBJ databases">
        <title>Genome assembly C_amara_ONT_v2.</title>
        <authorList>
            <person name="Yant L."/>
            <person name="Moore C."/>
            <person name="Slenker M."/>
        </authorList>
    </citation>
    <scope>NUCLEOTIDE SEQUENCE [LARGE SCALE GENOMIC DNA]</scope>
    <source>
        <tissue evidence="7">Leaf</tissue>
    </source>
</reference>
<dbReference type="Pfam" id="PF22936">
    <property type="entry name" value="Pol_BBD"/>
    <property type="match status" value="1"/>
</dbReference>
<dbReference type="PANTHER" id="PTHR42648">
    <property type="entry name" value="TRANSPOSASE, PUTATIVE-RELATED"/>
    <property type="match status" value="1"/>
</dbReference>
<dbReference type="CDD" id="cd09272">
    <property type="entry name" value="RNase_HI_RT_Ty1"/>
    <property type="match status" value="1"/>
</dbReference>
<dbReference type="Gene3D" id="3.30.420.10">
    <property type="entry name" value="Ribonuclease H-like superfamily/Ribonuclease H"/>
    <property type="match status" value="1"/>
</dbReference>
<dbReference type="InterPro" id="IPR057670">
    <property type="entry name" value="SH3_retrovirus"/>
</dbReference>
<dbReference type="SUPFAM" id="SSF56672">
    <property type="entry name" value="DNA/RNA polymerases"/>
    <property type="match status" value="1"/>
</dbReference>
<dbReference type="Pfam" id="PF07727">
    <property type="entry name" value="RVT_2"/>
    <property type="match status" value="1"/>
</dbReference>
<dbReference type="InterPro" id="IPR001584">
    <property type="entry name" value="Integrase_cat-core"/>
</dbReference>
<evidence type="ECO:0000256" key="4">
    <source>
        <dbReference type="ARBA" id="ARBA00022801"/>
    </source>
</evidence>
<feature type="region of interest" description="Disordered" evidence="5">
    <location>
        <begin position="69"/>
        <end position="88"/>
    </location>
</feature>
<feature type="domain" description="Integrase catalytic" evidence="6">
    <location>
        <begin position="506"/>
        <end position="680"/>
    </location>
</feature>
<dbReference type="Pfam" id="PF00665">
    <property type="entry name" value="rve"/>
    <property type="match status" value="1"/>
</dbReference>
<dbReference type="InterPro" id="IPR025724">
    <property type="entry name" value="GAG-pre-integrase_dom"/>
</dbReference>
<dbReference type="EMBL" id="JBANAX010000531">
    <property type="protein sequence ID" value="KAL1204568.1"/>
    <property type="molecule type" value="Genomic_DNA"/>
</dbReference>
<dbReference type="GO" id="GO:0006508">
    <property type="term" value="P:proteolysis"/>
    <property type="evidence" value="ECO:0007669"/>
    <property type="project" value="UniProtKB-KW"/>
</dbReference>
<evidence type="ECO:0000256" key="3">
    <source>
        <dbReference type="ARBA" id="ARBA00022750"/>
    </source>
</evidence>
<keyword evidence="2" id="KW-0479">Metal-binding</keyword>
<comment type="caution">
    <text evidence="7">The sequence shown here is derived from an EMBL/GenBank/DDBJ whole genome shotgun (WGS) entry which is preliminary data.</text>
</comment>
<dbReference type="Pfam" id="PF25597">
    <property type="entry name" value="SH3_retrovirus"/>
    <property type="match status" value="1"/>
</dbReference>
<organism evidence="7 8">
    <name type="scientific">Cardamine amara subsp. amara</name>
    <dbReference type="NCBI Taxonomy" id="228776"/>
    <lineage>
        <taxon>Eukaryota</taxon>
        <taxon>Viridiplantae</taxon>
        <taxon>Streptophyta</taxon>
        <taxon>Embryophyta</taxon>
        <taxon>Tracheophyta</taxon>
        <taxon>Spermatophyta</taxon>
        <taxon>Magnoliopsida</taxon>
        <taxon>eudicotyledons</taxon>
        <taxon>Gunneridae</taxon>
        <taxon>Pentapetalae</taxon>
        <taxon>rosids</taxon>
        <taxon>malvids</taxon>
        <taxon>Brassicales</taxon>
        <taxon>Brassicaceae</taxon>
        <taxon>Cardamineae</taxon>
        <taxon>Cardamine</taxon>
    </lineage>
</organism>
<evidence type="ECO:0000313" key="7">
    <source>
        <dbReference type="EMBL" id="KAL1204568.1"/>
    </source>
</evidence>
<dbReference type="InterPro" id="IPR043502">
    <property type="entry name" value="DNA/RNA_pol_sf"/>
</dbReference>
<evidence type="ECO:0000313" key="8">
    <source>
        <dbReference type="Proteomes" id="UP001558713"/>
    </source>
</evidence>
<evidence type="ECO:0000259" key="6">
    <source>
        <dbReference type="PROSITE" id="PS50994"/>
    </source>
</evidence>
<keyword evidence="4" id="KW-0378">Hydrolase</keyword>
<dbReference type="InterPro" id="IPR036397">
    <property type="entry name" value="RNaseH_sf"/>
</dbReference>
<keyword evidence="1" id="KW-0645">Protease</keyword>
<dbReference type="InterPro" id="IPR039537">
    <property type="entry name" value="Retrotran_Ty1/copia-like"/>
</dbReference>
<dbReference type="SUPFAM" id="SSF53098">
    <property type="entry name" value="Ribonuclease H-like"/>
    <property type="match status" value="1"/>
</dbReference>
<proteinExistence type="predicted"/>
<dbReference type="PANTHER" id="PTHR42648:SF28">
    <property type="entry name" value="TRANSPOSON-ENCODED PROTEIN WITH RIBONUCLEASE H-LIKE AND RETROVIRUS ZINC FINGER-LIKE DOMAINS"/>
    <property type="match status" value="1"/>
</dbReference>
<keyword evidence="3" id="KW-0064">Aspartyl protease</keyword>
<dbReference type="InterPro" id="IPR012337">
    <property type="entry name" value="RNaseH-like_sf"/>
</dbReference>
<sequence>METSKFFTLPVVLKGSNYLLWSRTTKTDLRSRGVWIHCLSSEEMPQEQAVVGPAAGAGPVADVAQVEGESGVEAGGGEVESQAQISSNQEDSKWIQEDQLVLAVLQSSLEPSILASYSYIETAKELWDTLLGVYGNVSNLSRIFEIKKALNNLQQEGKDFKDLFGEFRGLWAELEMLRPPTIDIKEIVERREQDQVFGLLLALDESYFGLVHHILRFEKLPTLNQVCMMIQKEEGSRGLFKGSSEVAHVSKGKEVGLVADKKGLWCDHCKKSGHTRDKCWTLYPHLRPKNFKTGQVSRGVASASVATSEETVRKSDLDALIKSITKLAESGKGFFASRTRKPVIVDSGASHHMISDRELLSNVEPHGGKVTIANGQDVEIRGIGNLEVFRKKLKALYMPDFSNNLLSVQKATKDLDCVVFFSPDDVKFQDNKSGETIGEGCSKGGLYVLDNKQPNVNTKDDRVALSSFWHERLGHPHIKALQLALPNQKVQDHQHCEACILGKHCRTVFPESSTLYDDCFDLVHSDVWTAPCATRDQYKYFVSFIDEKSKYTWITLLSSKSHVLDAFSKFYSYVVTQFGTKIKVLRSDNGGEYTSNAFKEFVGKVGIVHQTSCAYTPQQNGVAERKNRHLMEVARTLLFDRSVPKQYWGDAVMTACYLINRLPTIHLGSISPYEVLNKATPFIDHLRVFGCVCYVFVPEAQRNKLEPKSTKCMFIGYSPTQKGYKCYNHTTKRVHVSREVRFLEEKGYFDKKNWNDLEDLVSSVESASTLRAILEGLVPCGSSVEQVDTNEVENEESNSGDPVEDEGVAESESDGTEEETPSVESTLDPVETAVEEESEESGSEEEDVPPLRRSTRIRFPPENWRNTRVYYNNQAVAHPFQNHCTMDQFPKEHQAFLSEIDKHKIPKSYEEACLYDVWVQAMLEEIDYMVKNETWDEIEKPSKKKLVGCRWVYTIKYASNGEIERYKARLVAKGYTQKHGVDYTETFAPVAKLHSVRILLSIATNLCWDIWQMDVKNAFLQGELKEEVYMVPPEGVNMGNNKVCKLKKAIYGLKQSPRAWYHKLSGCLLKNGFRRSEADHTLFTTQGENGIVAVLVYVDDIIVTGDDVEGIKRTNGLLKASFDIKDLGELKYFLGIEVCKFENGLFLSQRKYTLDLLEETGKLGVKPAKTPIEDGYKICPEGEPLMEVKQYQRLVGRLIYLTITRPDISFAVNQVSQHMQTPSKHHWGMVDRILRYLKGTPGKGIWMGQNNATDIVGYCDADWAGDKSDRKSTTGYCTFVGGNLVTWRSKKQKVVSRSSAEAEYRAMANTTGELVWIKAFLKDLGIKSSAPITLHCDNQAAIHIASNSVFHERTKHIEVDCHYVREKVEAGIILSTFVRSMDQLADVFTKATTSKVCDDLHGKMGLLDLHQPILKGSVEMKIMSEDQEKDRPLPQIDGSHRSDFTTAPDRWEAAVCLHRWKCPGDSSGGVTMGAIGRTSPLAPDRWEPAVCLHRWKCPGDSSGGFRE</sequence>
<evidence type="ECO:0000256" key="5">
    <source>
        <dbReference type="SAM" id="MobiDB-lite"/>
    </source>
</evidence>
<feature type="compositionally biased region" description="Acidic residues" evidence="5">
    <location>
        <begin position="833"/>
        <end position="848"/>
    </location>
</feature>
<dbReference type="PROSITE" id="PS50994">
    <property type="entry name" value="INTEGRASE"/>
    <property type="match status" value="1"/>
</dbReference>
<gene>
    <name evidence="7" type="ORF">V5N11_006417</name>
</gene>
<dbReference type="InterPro" id="IPR013103">
    <property type="entry name" value="RVT_2"/>
</dbReference>